<feature type="compositionally biased region" description="Basic residues" evidence="3">
    <location>
        <begin position="48"/>
        <end position="64"/>
    </location>
</feature>
<evidence type="ECO:0000256" key="3">
    <source>
        <dbReference type="SAM" id="MobiDB-lite"/>
    </source>
</evidence>
<feature type="compositionally biased region" description="Basic residues" evidence="3">
    <location>
        <begin position="1632"/>
        <end position="1643"/>
    </location>
</feature>
<keyword evidence="1" id="KW-0677">Repeat</keyword>
<dbReference type="GO" id="GO:0003723">
    <property type="term" value="F:RNA binding"/>
    <property type="evidence" value="ECO:0007669"/>
    <property type="project" value="InterPro"/>
</dbReference>
<feature type="region of interest" description="Disordered" evidence="3">
    <location>
        <begin position="999"/>
        <end position="1020"/>
    </location>
</feature>
<feature type="repeat" description="Pumilio" evidence="2">
    <location>
        <begin position="133"/>
        <end position="168"/>
    </location>
</feature>
<dbReference type="Proteomes" id="UP000625711">
    <property type="component" value="Unassembled WGS sequence"/>
</dbReference>
<gene>
    <name evidence="4" type="ORF">GWI33_015362</name>
</gene>
<feature type="compositionally biased region" description="Basic and acidic residues" evidence="3">
    <location>
        <begin position="1372"/>
        <end position="1381"/>
    </location>
</feature>
<feature type="region of interest" description="Disordered" evidence="3">
    <location>
        <begin position="38"/>
        <end position="88"/>
    </location>
</feature>
<reference evidence="4" key="1">
    <citation type="submission" date="2020-08" db="EMBL/GenBank/DDBJ databases">
        <title>Genome sequencing and assembly of the red palm weevil Rhynchophorus ferrugineus.</title>
        <authorList>
            <person name="Dias G.B."/>
            <person name="Bergman C.M."/>
            <person name="Manee M."/>
        </authorList>
    </citation>
    <scope>NUCLEOTIDE SEQUENCE</scope>
    <source>
        <strain evidence="4">AA-2017</strain>
        <tissue evidence="4">Whole larva</tissue>
    </source>
</reference>
<dbReference type="EMBL" id="JAACXV010013890">
    <property type="protein sequence ID" value="KAF7271818.1"/>
    <property type="molecule type" value="Genomic_DNA"/>
</dbReference>
<organism evidence="4 5">
    <name type="scientific">Rhynchophorus ferrugineus</name>
    <name type="common">Red palm weevil</name>
    <name type="synonym">Curculio ferrugineus</name>
    <dbReference type="NCBI Taxonomy" id="354439"/>
    <lineage>
        <taxon>Eukaryota</taxon>
        <taxon>Metazoa</taxon>
        <taxon>Ecdysozoa</taxon>
        <taxon>Arthropoda</taxon>
        <taxon>Hexapoda</taxon>
        <taxon>Insecta</taxon>
        <taxon>Pterygota</taxon>
        <taxon>Neoptera</taxon>
        <taxon>Endopterygota</taxon>
        <taxon>Coleoptera</taxon>
        <taxon>Polyphaga</taxon>
        <taxon>Cucujiformia</taxon>
        <taxon>Curculionidae</taxon>
        <taxon>Dryophthorinae</taxon>
        <taxon>Rhynchophorus</taxon>
    </lineage>
</organism>
<proteinExistence type="predicted"/>
<feature type="compositionally biased region" description="Basic residues" evidence="3">
    <location>
        <begin position="960"/>
        <end position="970"/>
    </location>
</feature>
<name>A0A834I3K6_RHYFE</name>
<feature type="region of interest" description="Disordered" evidence="3">
    <location>
        <begin position="949"/>
        <end position="979"/>
    </location>
</feature>
<keyword evidence="5" id="KW-1185">Reference proteome</keyword>
<dbReference type="PROSITE" id="PS50302">
    <property type="entry name" value="PUM"/>
    <property type="match status" value="1"/>
</dbReference>
<dbReference type="InterPro" id="IPR001313">
    <property type="entry name" value="Pumilio_RNA-bd_rpt"/>
</dbReference>
<evidence type="ECO:0000256" key="2">
    <source>
        <dbReference type="PROSITE-ProRule" id="PRU00317"/>
    </source>
</evidence>
<protein>
    <submittedName>
        <fullName evidence="4">Uncharacterized protein</fullName>
    </submittedName>
</protein>
<comment type="caution">
    <text evidence="4">The sequence shown here is derived from an EMBL/GenBank/DDBJ whole genome shotgun (WGS) entry which is preliminary data.</text>
</comment>
<sequence>MIYWTDLIKRLMEKVYAYGIMNISIGIRFLPLMRSDSKPKIHNEPKSKRNSRNPKVKKPTRKKNMSIGSGNNKNDGDHTPSENTAEATHTRDSALVFIHVRWPKQTVIKALNQHFDDTSMEILSYLDKAATDELTHKVMKMVVHMYGSFVYEQAVEFLGVDNYQRIEKGVTPEELNNIFEKCKKENKSNELAITPFTRIFNNQFGNQLEHISRQEALKRHTITKQTQSDFAEQVHNNDQFDLDEIARKLNKIGTEMKNVTEAHGQTNDRTDETGFNAPDITNISEVGTSSSGGSHLVFQKNGQQLYISHARTVVDLASNEVTLKFDGDQGKENVICTEKSVIVQHDSVKVTSAMDEYKSLSELLNSTDPHYDTYLPKIPIDTEMTELNTEALVGEEILKQGARESKPVLLENMFDEVGHIGKVKHNQQDIAMKSDLLLERPVQASDISLIIEETTQEKVTSKRNENNQNPSRYLENDSNIISLNKLPVKEQNIIKENAIETRKKVIATIRARGLFNVERGSMNLSVEHYTSEDNQALVLKKSTTKIPYMVIKNPITGYVDENQIILLKQALKESIRRGRIKILHNVFIARADLTGRTILSRRDNLNEIPHGAVQVIQKLPRASNNINNIENKENISANQQKTVDVLRAHTKGIPDDAHPKNKNYVSAEDMYKEIWCGSSDEEQEEIGIEGTTVMENIPDSTKTNKQFFKRVENHVGSNVSKNYLKMKTNASASENISIVLDENENVKESIEDPYIFNEQDSFDITPPKFMRRVSNKLGKIDEIKGLSKKQKIYINSDGKQRKTYVNDISKYDLKIQTNTNALKTIGNVSDKNNKQSTKTQLSSDGVPKKISITTLLDKSKKLSKKTKIEISSDRDTQKTIKNISDALIETDKSKKAFKKKLQITSVSDQKKTRDDHVPKYDLKVQTGREASEGIINVSGKNKAFRNLFSSSDDEEDPINAKRKLSKKRKIQISSRADQEKTCDNDVQIKALEKVMNISNKHNIPKEPPKPYYTSSDEDQSEMYTNKIKKLSKRRKINTDQRKSSKDDVKLINRQSLKAHYFSSDDKHAILSKKRIFPIISDDEQEDIDVSENISNDKNKETIKLQYDFETNVLPMKPYVLKLQTDANTLQNYKTKQETVNIIYNRDDDEQKSNIATPKTLKNSSDVLNKTKKKKICSDIHYDNNVKVLNDANIRGNIDNISYKKTKKGEKNNDFDVIVGGALEKLENPKEHTCFSSRKETASTSNVDASVNKEKKLKGTKPRNIKKTPYKDVDKVRITRSNSAGASGKMLDVNVSKRHNKTSKTTDSRNINISTNNSTCEISYGTQDEDADNTYKNVKEIVHMSSDPAFVQIDGVMFNLTDIIGGVMTPSKPKRDEEEPKPSKSTKTLKKNLSLSSTQLKRKVLSLSTCVNNSLKSLEMTHKRFKRYIWAMKRDLSKGVENTMLQKDMRTLKVLQTIMIKAMANYRNRRALMLNINKNKSTSRGVKVPENSLKLKEAKDNLTTEKDEGKIVNQSTKKDDQGKCPQYYEEDQLTLNYYKPEERTRSPPIGIRDYFIRSEADSDDFIDSDDEETEEFPGDIMTRFRKRKLYVDDSIVSDLRQLDETMDHPSYESSHVYYRGSTPSNRKYNMDMKRKKSLRSYNRK</sequence>
<feature type="region of interest" description="Disordered" evidence="3">
    <location>
        <begin position="1366"/>
        <end position="1389"/>
    </location>
</feature>
<feature type="region of interest" description="Disordered" evidence="3">
    <location>
        <begin position="1612"/>
        <end position="1643"/>
    </location>
</feature>
<feature type="compositionally biased region" description="Basic and acidic residues" evidence="3">
    <location>
        <begin position="38"/>
        <end position="47"/>
    </location>
</feature>
<evidence type="ECO:0000313" key="5">
    <source>
        <dbReference type="Proteomes" id="UP000625711"/>
    </source>
</evidence>
<evidence type="ECO:0000256" key="1">
    <source>
        <dbReference type="ARBA" id="ARBA00022737"/>
    </source>
</evidence>
<accession>A0A834I3K6</accession>
<evidence type="ECO:0000313" key="4">
    <source>
        <dbReference type="EMBL" id="KAF7271818.1"/>
    </source>
</evidence>